<dbReference type="Proteomes" id="UP000240572">
    <property type="component" value="Unassembled WGS sequence"/>
</dbReference>
<sequence>MIRTALTFIKNELDAYFVARENDPALYAPGSNIELQALAAPGGAIDLNDNLHVYMMLAGIEEGRREGKRPLFMAADNNDLYKLNPPVELELSVLFAAHRSSYPMALRDLTHVISFFQANPVFDRQRYPAMNGTVTDPEATPWQLVDRLSFRMMNLGFEQQNNLWAMIGTKYLPNVMYKVNVLTVFDTQPKEKAIPVSEFNIQEP</sequence>
<proteinExistence type="predicted"/>
<organism evidence="2 3">
    <name type="scientific">Taibaiella chishuiensis</name>
    <dbReference type="NCBI Taxonomy" id="1434707"/>
    <lineage>
        <taxon>Bacteria</taxon>
        <taxon>Pseudomonadati</taxon>
        <taxon>Bacteroidota</taxon>
        <taxon>Chitinophagia</taxon>
        <taxon>Chitinophagales</taxon>
        <taxon>Chitinophagaceae</taxon>
        <taxon>Taibaiella</taxon>
    </lineage>
</organism>
<dbReference type="EMBL" id="PYGD01000002">
    <property type="protein sequence ID" value="PSK93406.1"/>
    <property type="molecule type" value="Genomic_DNA"/>
</dbReference>
<comment type="caution">
    <text evidence="2">The sequence shown here is derived from an EMBL/GenBank/DDBJ whole genome shotgun (WGS) entry which is preliminary data.</text>
</comment>
<accession>A0A2P8D855</accession>
<evidence type="ECO:0000313" key="3">
    <source>
        <dbReference type="Proteomes" id="UP000240572"/>
    </source>
</evidence>
<dbReference type="OrthoDB" id="7560784at2"/>
<dbReference type="InterPro" id="IPR025351">
    <property type="entry name" value="Pvc16_N"/>
</dbReference>
<keyword evidence="3" id="KW-1185">Reference proteome</keyword>
<dbReference type="Pfam" id="PF14065">
    <property type="entry name" value="Pvc16_N"/>
    <property type="match status" value="1"/>
</dbReference>
<gene>
    <name evidence="2" type="ORF">B0I18_102376</name>
</gene>
<feature type="domain" description="Pvc16 N-terminal" evidence="1">
    <location>
        <begin position="8"/>
        <end position="197"/>
    </location>
</feature>
<dbReference type="AlphaFoldDB" id="A0A2P8D855"/>
<protein>
    <submittedName>
        <fullName evidence="2">Uncharacterized protein DUF4255</fullName>
    </submittedName>
</protein>
<name>A0A2P8D855_9BACT</name>
<evidence type="ECO:0000313" key="2">
    <source>
        <dbReference type="EMBL" id="PSK93406.1"/>
    </source>
</evidence>
<reference evidence="2 3" key="1">
    <citation type="submission" date="2018-03" db="EMBL/GenBank/DDBJ databases">
        <title>Genomic Encyclopedia of Type Strains, Phase III (KMG-III): the genomes of soil and plant-associated and newly described type strains.</title>
        <authorList>
            <person name="Whitman W."/>
        </authorList>
    </citation>
    <scope>NUCLEOTIDE SEQUENCE [LARGE SCALE GENOMIC DNA]</scope>
    <source>
        <strain evidence="2 3">CGMCC 1.12700</strain>
    </source>
</reference>
<evidence type="ECO:0000259" key="1">
    <source>
        <dbReference type="Pfam" id="PF14065"/>
    </source>
</evidence>
<dbReference type="RefSeq" id="WP_106522412.1">
    <property type="nucleotide sequence ID" value="NZ_PYGD01000002.1"/>
</dbReference>